<dbReference type="InterPro" id="IPR012675">
    <property type="entry name" value="Beta-grasp_dom_sf"/>
</dbReference>
<dbReference type="Pfam" id="PF00111">
    <property type="entry name" value="Fer2"/>
    <property type="match status" value="1"/>
</dbReference>
<gene>
    <name evidence="6" type="ORF">SAMN05216259_104330</name>
</gene>
<dbReference type="EMBL" id="FNIE01000004">
    <property type="protein sequence ID" value="SDN49916.1"/>
    <property type="molecule type" value="Genomic_DNA"/>
</dbReference>
<keyword evidence="7" id="KW-1185">Reference proteome</keyword>
<accession>A0A1H0BWG7</accession>
<dbReference type="InterPro" id="IPR008333">
    <property type="entry name" value="Cbr1-like_FAD-bd_dom"/>
</dbReference>
<keyword evidence="3" id="KW-0411">Iron-sulfur</keyword>
<dbReference type="Pfam" id="PF00970">
    <property type="entry name" value="FAD_binding_6"/>
    <property type="match status" value="1"/>
</dbReference>
<dbReference type="Gene3D" id="2.40.30.10">
    <property type="entry name" value="Translation factors"/>
    <property type="match status" value="1"/>
</dbReference>
<dbReference type="Gene3D" id="3.40.50.80">
    <property type="entry name" value="Nucleotide-binding domain of ferredoxin-NADP reductase (FNR) module"/>
    <property type="match status" value="1"/>
</dbReference>
<organism evidence="6 7">
    <name type="scientific">Actinacidiphila guanduensis</name>
    <dbReference type="NCBI Taxonomy" id="310781"/>
    <lineage>
        <taxon>Bacteria</taxon>
        <taxon>Bacillati</taxon>
        <taxon>Actinomycetota</taxon>
        <taxon>Actinomycetes</taxon>
        <taxon>Kitasatosporales</taxon>
        <taxon>Streptomycetaceae</taxon>
        <taxon>Actinacidiphila</taxon>
    </lineage>
</organism>
<evidence type="ECO:0000256" key="2">
    <source>
        <dbReference type="ARBA" id="ARBA00022714"/>
    </source>
</evidence>
<dbReference type="Gene3D" id="3.10.20.30">
    <property type="match status" value="1"/>
</dbReference>
<evidence type="ECO:0000259" key="5">
    <source>
        <dbReference type="PROSITE" id="PS51384"/>
    </source>
</evidence>
<dbReference type="GO" id="GO:0051537">
    <property type="term" value="F:2 iron, 2 sulfur cluster binding"/>
    <property type="evidence" value="ECO:0007669"/>
    <property type="project" value="UniProtKB-KW"/>
</dbReference>
<dbReference type="InterPro" id="IPR001041">
    <property type="entry name" value="2Fe-2S_ferredoxin-type"/>
</dbReference>
<evidence type="ECO:0000313" key="6">
    <source>
        <dbReference type="EMBL" id="SDN49916.1"/>
    </source>
</evidence>
<evidence type="ECO:0000259" key="4">
    <source>
        <dbReference type="PROSITE" id="PS51085"/>
    </source>
</evidence>
<evidence type="ECO:0000256" key="1">
    <source>
        <dbReference type="ARBA" id="ARBA00001974"/>
    </source>
</evidence>
<keyword evidence="6" id="KW-0560">Oxidoreductase</keyword>
<dbReference type="PANTHER" id="PTHR47354">
    <property type="entry name" value="NADH OXIDOREDUCTASE HCR"/>
    <property type="match status" value="1"/>
</dbReference>
<keyword evidence="6" id="KW-0503">Monooxygenase</keyword>
<dbReference type="PROSITE" id="PS51085">
    <property type="entry name" value="2FE2S_FER_2"/>
    <property type="match status" value="1"/>
</dbReference>
<keyword evidence="2" id="KW-0001">2Fe-2S</keyword>
<dbReference type="SUPFAM" id="SSF54292">
    <property type="entry name" value="2Fe-2S ferredoxin-like"/>
    <property type="match status" value="1"/>
</dbReference>
<dbReference type="InterPro" id="IPR001433">
    <property type="entry name" value="OxRdtase_FAD/NAD-bd"/>
</dbReference>
<dbReference type="InterPro" id="IPR036010">
    <property type="entry name" value="2Fe-2S_ferredoxin-like_sf"/>
</dbReference>
<dbReference type="InterPro" id="IPR017938">
    <property type="entry name" value="Riboflavin_synthase-like_b-brl"/>
</dbReference>
<protein>
    <submittedName>
        <fullName evidence="6">Propane monooxygenase reductase subunit</fullName>
    </submittedName>
</protein>
<name>A0A1H0BWG7_9ACTN</name>
<dbReference type="InterPro" id="IPR006058">
    <property type="entry name" value="2Fe2S_fd_BS"/>
</dbReference>
<dbReference type="CDD" id="cd00207">
    <property type="entry name" value="fer2"/>
    <property type="match status" value="1"/>
</dbReference>
<keyword evidence="2" id="KW-0479">Metal-binding</keyword>
<dbReference type="PANTHER" id="PTHR47354:SF5">
    <property type="entry name" value="PROTEIN RFBI"/>
    <property type="match status" value="1"/>
</dbReference>
<feature type="domain" description="FAD-binding FR-type" evidence="5">
    <location>
        <begin position="105"/>
        <end position="211"/>
    </location>
</feature>
<dbReference type="SUPFAM" id="SSF63380">
    <property type="entry name" value="Riboflavin synthase domain-like"/>
    <property type="match status" value="1"/>
</dbReference>
<reference evidence="6 7" key="1">
    <citation type="submission" date="2016-10" db="EMBL/GenBank/DDBJ databases">
        <authorList>
            <person name="de Groot N.N."/>
        </authorList>
    </citation>
    <scope>NUCLEOTIDE SEQUENCE [LARGE SCALE GENOMIC DNA]</scope>
    <source>
        <strain evidence="6 7">CGMCC 4.2022</strain>
    </source>
</reference>
<dbReference type="InterPro" id="IPR017927">
    <property type="entry name" value="FAD-bd_FR_type"/>
</dbReference>
<dbReference type="InterPro" id="IPR039261">
    <property type="entry name" value="FNR_nucleotide-bd"/>
</dbReference>
<evidence type="ECO:0000313" key="7">
    <source>
        <dbReference type="Proteomes" id="UP000199341"/>
    </source>
</evidence>
<dbReference type="AlphaFoldDB" id="A0A1H0BWG7"/>
<feature type="domain" description="2Fe-2S ferredoxin-type" evidence="4">
    <location>
        <begin position="5"/>
        <end position="95"/>
    </location>
</feature>
<keyword evidence="2" id="KW-0408">Iron</keyword>
<dbReference type="SUPFAM" id="SSF52343">
    <property type="entry name" value="Ferredoxin reductase-like, C-terminal NADP-linked domain"/>
    <property type="match status" value="1"/>
</dbReference>
<evidence type="ECO:0000256" key="3">
    <source>
        <dbReference type="ARBA" id="ARBA00023014"/>
    </source>
</evidence>
<dbReference type="GO" id="GO:0004497">
    <property type="term" value="F:monooxygenase activity"/>
    <property type="evidence" value="ECO:0007669"/>
    <property type="project" value="UniProtKB-KW"/>
</dbReference>
<dbReference type="RefSeq" id="WP_093784100.1">
    <property type="nucleotide sequence ID" value="NZ_FNIE01000004.1"/>
</dbReference>
<dbReference type="PROSITE" id="PS51384">
    <property type="entry name" value="FAD_FR"/>
    <property type="match status" value="1"/>
</dbReference>
<sequence length="348" mass="37540">MGDKHRIRFEPVGIEIEADEEETVLDAAFRQGVMLMHGCKEGQCSSCKSFLLDGDQQMERYSTFALADYESEEGYVLLCRVHAFGDLNVELINYDEEMLLSGIPPREAGATVVEVVPVTRDIVRLTLDLDPDAELPYRTGQYVDIEVPGTGQWRSFSMAGLPGEGPGGRLEFLIKRYPGGMFSGLLGGGEGALEPGHRLTVKGPYGTCVLREAPDRDLLLLAGGAGMAPILAQLRALAAARSTRRVRFYYGARTAADLFALEEIAELGSRLADFAFTAALSEPETADGPYARGLITDVLAEQEGDLSRCDAYLCGPPGMCDAAGAVLTAKGVPEERVFLDRFTTSAAP</sequence>
<dbReference type="OrthoDB" id="4307358at2"/>
<dbReference type="InterPro" id="IPR050415">
    <property type="entry name" value="MRET"/>
</dbReference>
<dbReference type="Proteomes" id="UP000199341">
    <property type="component" value="Unassembled WGS sequence"/>
</dbReference>
<comment type="cofactor">
    <cofactor evidence="1">
        <name>FAD</name>
        <dbReference type="ChEBI" id="CHEBI:57692"/>
    </cofactor>
</comment>
<dbReference type="PROSITE" id="PS00197">
    <property type="entry name" value="2FE2S_FER_1"/>
    <property type="match status" value="1"/>
</dbReference>
<proteinExistence type="predicted"/>
<dbReference type="PRINTS" id="PR00410">
    <property type="entry name" value="PHEHYDRXLASE"/>
</dbReference>
<dbReference type="STRING" id="310781.SAMN05216259_104330"/>
<dbReference type="Pfam" id="PF00175">
    <property type="entry name" value="NAD_binding_1"/>
    <property type="match status" value="1"/>
</dbReference>